<evidence type="ECO:0000313" key="1">
    <source>
        <dbReference type="Ensembl" id="ENSPMAP00000011021.1"/>
    </source>
</evidence>
<organism evidence="1">
    <name type="scientific">Petromyzon marinus</name>
    <name type="common">Sea lamprey</name>
    <dbReference type="NCBI Taxonomy" id="7757"/>
    <lineage>
        <taxon>Eukaryota</taxon>
        <taxon>Metazoa</taxon>
        <taxon>Chordata</taxon>
        <taxon>Craniata</taxon>
        <taxon>Vertebrata</taxon>
        <taxon>Cyclostomata</taxon>
        <taxon>Hyperoartia</taxon>
        <taxon>Petromyzontiformes</taxon>
        <taxon>Petromyzontidae</taxon>
        <taxon>Petromyzon</taxon>
    </lineage>
</organism>
<evidence type="ECO:0008006" key="2">
    <source>
        <dbReference type="Google" id="ProtNLM"/>
    </source>
</evidence>
<proteinExistence type="predicted"/>
<name>S4S0N0_PETMA</name>
<protein>
    <recommendedName>
        <fullName evidence="2">Variable lymphocyte receptor B cassette</fullName>
    </recommendedName>
</protein>
<reference evidence="1" key="1">
    <citation type="submission" date="2025-08" db="UniProtKB">
        <authorList>
            <consortium name="Ensembl"/>
        </authorList>
    </citation>
    <scope>IDENTIFICATION</scope>
</reference>
<accession>S4S0N0</accession>
<sequence>MSINQLLGVPVGAFDHLKKAAGRVLPGAATGRAQ</sequence>
<reference evidence="1" key="2">
    <citation type="submission" date="2025-09" db="UniProtKB">
        <authorList>
            <consortium name="Ensembl"/>
        </authorList>
    </citation>
    <scope>IDENTIFICATION</scope>
</reference>
<dbReference type="HOGENOM" id="CLU_3379546_0_0_1"/>
<dbReference type="Ensembl" id="ENSPMAT00000011067.1">
    <property type="protein sequence ID" value="ENSPMAP00000011021.1"/>
    <property type="gene ID" value="ENSPMAG00000010040.1"/>
</dbReference>